<sequence>MTLEAPGPVPPEAPEGTDAAETPDSDDSTAASETAVSPDEDLDAYYAKFGLIRRWSNLPEPVLVPPASESVTGHPKLEEDDLIAYTGPGNGIRDSSYFYFGTEQVGGRLLAGRLFIDTTISRLSPGDIVRTWGHGDDGQWPRTPYRGEALQAARAVEARNEAALGNMDLVERFMASDLGLWRGARWQEPVATALMGGWASTLYTHGTIRRGALDQLMRDVREIHRQLTPLWRRRCAGERLLSLDVPVLDSGLTLGDLIASGPDPADALGGTLPDDPRVLSVLNQLSPLERAVALTWSQPGTTSWAEAAAGVLALDALISPGHRKYAGLDAQALGERVRRKLKRLGDRHTARHASARAQIQRPDGVTPGQVELSDRNALPQAGPIGGTSAGHSGQDERPEA</sequence>
<gene>
    <name evidence="2" type="ORF">BG653_03219</name>
</gene>
<evidence type="ECO:0000256" key="1">
    <source>
        <dbReference type="SAM" id="MobiDB-lite"/>
    </source>
</evidence>
<feature type="region of interest" description="Disordered" evidence="1">
    <location>
        <begin position="344"/>
        <end position="400"/>
    </location>
</feature>
<comment type="caution">
    <text evidence="2">The sequence shown here is derived from an EMBL/GenBank/DDBJ whole genome shotgun (WGS) entry which is preliminary data.</text>
</comment>
<name>A0ABX3XWX0_STRPT</name>
<reference evidence="2 3" key="1">
    <citation type="submission" date="2016-09" db="EMBL/GenBank/DDBJ databases">
        <title>Streptomyces platensis DSM40041, a candidate organism with high potential of specific P450 cytochromes.</title>
        <authorList>
            <person name="Grumaz C."/>
            <person name="Vainshtein Y."/>
            <person name="Kirstahler P."/>
            <person name="Sohn K."/>
        </authorList>
    </citation>
    <scope>NUCLEOTIDE SEQUENCE [LARGE SCALE GENOMIC DNA]</scope>
    <source>
        <strain evidence="2 3">DSM 40041</strain>
    </source>
</reference>
<dbReference type="RefSeq" id="WP_143658878.1">
    <property type="nucleotide sequence ID" value="NZ_BAABSS010000067.1"/>
</dbReference>
<dbReference type="GeneID" id="90926565"/>
<proteinExistence type="predicted"/>
<protein>
    <submittedName>
        <fullName evidence="2">Uncharacterized protein</fullName>
    </submittedName>
</protein>
<dbReference type="EMBL" id="MIGA01000019">
    <property type="protein sequence ID" value="OSY45249.1"/>
    <property type="molecule type" value="Genomic_DNA"/>
</dbReference>
<keyword evidence="3" id="KW-1185">Reference proteome</keyword>
<dbReference type="Proteomes" id="UP000194225">
    <property type="component" value="Unassembled WGS sequence"/>
</dbReference>
<accession>A0ABX3XWX0</accession>
<organism evidence="2 3">
    <name type="scientific">Streptomyces platensis</name>
    <dbReference type="NCBI Taxonomy" id="58346"/>
    <lineage>
        <taxon>Bacteria</taxon>
        <taxon>Bacillati</taxon>
        <taxon>Actinomycetota</taxon>
        <taxon>Actinomycetes</taxon>
        <taxon>Kitasatosporales</taxon>
        <taxon>Streptomycetaceae</taxon>
        <taxon>Streptomyces</taxon>
    </lineage>
</organism>
<feature type="region of interest" description="Disordered" evidence="1">
    <location>
        <begin position="1"/>
        <end position="38"/>
    </location>
</feature>
<evidence type="ECO:0000313" key="2">
    <source>
        <dbReference type="EMBL" id="OSY45249.1"/>
    </source>
</evidence>
<evidence type="ECO:0000313" key="3">
    <source>
        <dbReference type="Proteomes" id="UP000194225"/>
    </source>
</evidence>